<feature type="region of interest" description="Disordered" evidence="1">
    <location>
        <begin position="1"/>
        <end position="91"/>
    </location>
</feature>
<organism evidence="2">
    <name type="scientific">uncultured Solirubrobacteraceae bacterium</name>
    <dbReference type="NCBI Taxonomy" id="1162706"/>
    <lineage>
        <taxon>Bacteria</taxon>
        <taxon>Bacillati</taxon>
        <taxon>Actinomycetota</taxon>
        <taxon>Thermoleophilia</taxon>
        <taxon>Solirubrobacterales</taxon>
        <taxon>Solirubrobacteraceae</taxon>
        <taxon>environmental samples</taxon>
    </lineage>
</organism>
<dbReference type="AlphaFoldDB" id="A0A6J4TD75"/>
<reference evidence="2" key="1">
    <citation type="submission" date="2020-02" db="EMBL/GenBank/DDBJ databases">
        <authorList>
            <person name="Meier V. D."/>
        </authorList>
    </citation>
    <scope>NUCLEOTIDE SEQUENCE</scope>
    <source>
        <strain evidence="2">AVDCRST_MAG30</strain>
    </source>
</reference>
<feature type="non-terminal residue" evidence="2">
    <location>
        <position position="91"/>
    </location>
</feature>
<accession>A0A6J4TD75</accession>
<dbReference type="EMBL" id="CADCVS010000388">
    <property type="protein sequence ID" value="CAA9520688.1"/>
    <property type="molecule type" value="Genomic_DNA"/>
</dbReference>
<proteinExistence type="predicted"/>
<feature type="compositionally biased region" description="Basic and acidic residues" evidence="1">
    <location>
        <begin position="47"/>
        <end position="58"/>
    </location>
</feature>
<gene>
    <name evidence="2" type="ORF">AVDCRST_MAG30-3021</name>
</gene>
<evidence type="ECO:0000256" key="1">
    <source>
        <dbReference type="SAM" id="MobiDB-lite"/>
    </source>
</evidence>
<feature type="compositionally biased region" description="Basic residues" evidence="1">
    <location>
        <begin position="59"/>
        <end position="81"/>
    </location>
</feature>
<protein>
    <submittedName>
        <fullName evidence="2">Uncharacterized protein</fullName>
    </submittedName>
</protein>
<name>A0A6J4TD75_9ACTN</name>
<evidence type="ECO:0000313" key="2">
    <source>
        <dbReference type="EMBL" id="CAA9520688.1"/>
    </source>
</evidence>
<sequence length="91" mass="10481">DGSDRGRLPRRAGQRLLAHPLRPGLRGHPGRRGGDRDPGHRRHRLDRRLLHRDDPLRDHRPHHAARLPPHRGPLRRRRAAARRPPGGVRAL</sequence>
<feature type="non-terminal residue" evidence="2">
    <location>
        <position position="1"/>
    </location>
</feature>
<feature type="compositionally biased region" description="Low complexity" evidence="1">
    <location>
        <begin position="82"/>
        <end position="91"/>
    </location>
</feature>